<sequence length="255" mass="29782">MSEDILATLDNLTEEELSRFKWFLQQPEILPGLPSLTTKHLENAKRLQVLDVMLKTYTLQQSLEITCQILKKINRNDLQQRLLQSKKEELKKKDSEFQEMIKYRQGKIEEIRVSIKISKDDEDKQKAEGVEVFTALKESVVRGLMELINEIEDKQKTAEKQAEDLIKELEQEICALLKRSSEVKQLSQSKDHLHFLQRFSSVKATPPTKSWTKIRVHPPSYDGPVERAVGLLEEKIKEKRKEAELRRHNYRDSSG</sequence>
<dbReference type="Ensembl" id="ENSCVAT00000007580.1">
    <property type="protein sequence ID" value="ENSCVAP00000004903.1"/>
    <property type="gene ID" value="ENSCVAG00000006210.1"/>
</dbReference>
<organism evidence="3 4">
    <name type="scientific">Cyprinodon variegatus</name>
    <name type="common">Sheepshead minnow</name>
    <dbReference type="NCBI Taxonomy" id="28743"/>
    <lineage>
        <taxon>Eukaryota</taxon>
        <taxon>Metazoa</taxon>
        <taxon>Chordata</taxon>
        <taxon>Craniata</taxon>
        <taxon>Vertebrata</taxon>
        <taxon>Euteleostomi</taxon>
        <taxon>Actinopterygii</taxon>
        <taxon>Neopterygii</taxon>
        <taxon>Teleostei</taxon>
        <taxon>Neoteleostei</taxon>
        <taxon>Acanthomorphata</taxon>
        <taxon>Ovalentaria</taxon>
        <taxon>Atherinomorphae</taxon>
        <taxon>Cyprinodontiformes</taxon>
        <taxon>Cyprinodontidae</taxon>
        <taxon>Cyprinodon</taxon>
    </lineage>
</organism>
<dbReference type="Gene3D" id="1.10.533.10">
    <property type="entry name" value="Death Domain, Fas"/>
    <property type="match status" value="1"/>
</dbReference>
<feature type="coiled-coil region" evidence="1">
    <location>
        <begin position="141"/>
        <end position="175"/>
    </location>
</feature>
<dbReference type="Proteomes" id="UP000265020">
    <property type="component" value="Unassembled WGS sequence"/>
</dbReference>
<accession>A0A3Q2CI79</accession>
<reference evidence="3" key="2">
    <citation type="submission" date="2025-09" db="UniProtKB">
        <authorList>
            <consortium name="Ensembl"/>
        </authorList>
    </citation>
    <scope>IDENTIFICATION</scope>
</reference>
<feature type="domain" description="Pyrin" evidence="2">
    <location>
        <begin position="1"/>
        <end position="88"/>
    </location>
</feature>
<keyword evidence="4" id="KW-1185">Reference proteome</keyword>
<protein>
    <recommendedName>
        <fullName evidence="2">Pyrin domain-containing protein</fullName>
    </recommendedName>
</protein>
<dbReference type="Pfam" id="PF02758">
    <property type="entry name" value="PYRIN"/>
    <property type="match status" value="1"/>
</dbReference>
<dbReference type="Pfam" id="PF25600">
    <property type="entry name" value="TRIM_CC"/>
    <property type="match status" value="1"/>
</dbReference>
<evidence type="ECO:0000259" key="2">
    <source>
        <dbReference type="PROSITE" id="PS50824"/>
    </source>
</evidence>
<dbReference type="AlphaFoldDB" id="A0A3Q2CI79"/>
<evidence type="ECO:0000313" key="4">
    <source>
        <dbReference type="Proteomes" id="UP000265020"/>
    </source>
</evidence>
<keyword evidence="1" id="KW-0175">Coiled coil</keyword>
<evidence type="ECO:0000313" key="3">
    <source>
        <dbReference type="Ensembl" id="ENSCVAP00000004903.1"/>
    </source>
</evidence>
<reference evidence="3" key="1">
    <citation type="submission" date="2025-08" db="UniProtKB">
        <authorList>
            <consortium name="Ensembl"/>
        </authorList>
    </citation>
    <scope>IDENTIFICATION</scope>
</reference>
<dbReference type="STRING" id="28743.ENSCVAP00000004903"/>
<dbReference type="InterPro" id="IPR004020">
    <property type="entry name" value="DAPIN"/>
</dbReference>
<name>A0A3Q2CI79_CYPVA</name>
<evidence type="ECO:0000256" key="1">
    <source>
        <dbReference type="SAM" id="Coils"/>
    </source>
</evidence>
<dbReference type="InterPro" id="IPR011029">
    <property type="entry name" value="DEATH-like_dom_sf"/>
</dbReference>
<dbReference type="SMART" id="SM01289">
    <property type="entry name" value="PYRIN"/>
    <property type="match status" value="1"/>
</dbReference>
<dbReference type="InterPro" id="IPR058030">
    <property type="entry name" value="TRIM8/14/16/25/29/45/65_CC"/>
</dbReference>
<dbReference type="PROSITE" id="PS50824">
    <property type="entry name" value="DAPIN"/>
    <property type="match status" value="1"/>
</dbReference>
<dbReference type="GeneTree" id="ENSGT01040000240400"/>
<dbReference type="SUPFAM" id="SSF47986">
    <property type="entry name" value="DEATH domain"/>
    <property type="match status" value="1"/>
</dbReference>
<proteinExistence type="predicted"/>